<evidence type="ECO:0000256" key="2">
    <source>
        <dbReference type="ARBA" id="ARBA00023315"/>
    </source>
</evidence>
<evidence type="ECO:0000313" key="4">
    <source>
        <dbReference type="EMBL" id="MCP2272609.1"/>
    </source>
</evidence>
<dbReference type="Gene3D" id="3.40.47.10">
    <property type="match status" value="2"/>
</dbReference>
<keyword evidence="5" id="KW-1185">Reference proteome</keyword>
<evidence type="ECO:0000259" key="3">
    <source>
        <dbReference type="Pfam" id="PF08541"/>
    </source>
</evidence>
<dbReference type="EMBL" id="JAMTCO010000013">
    <property type="protein sequence ID" value="MCP2272609.1"/>
    <property type="molecule type" value="Genomic_DNA"/>
</dbReference>
<dbReference type="InterPro" id="IPR016039">
    <property type="entry name" value="Thiolase-like"/>
</dbReference>
<feature type="domain" description="Beta-ketoacyl-[acyl-carrier-protein] synthase III C-terminal" evidence="3">
    <location>
        <begin position="293"/>
        <end position="339"/>
    </location>
</feature>
<protein>
    <submittedName>
        <fullName evidence="4">3-oxoacyl-[acyl-carrier-protein] synthase-3</fullName>
    </submittedName>
</protein>
<dbReference type="CDD" id="cd00827">
    <property type="entry name" value="init_cond_enzymes"/>
    <property type="match status" value="1"/>
</dbReference>
<reference evidence="4 5" key="1">
    <citation type="submission" date="2022-06" db="EMBL/GenBank/DDBJ databases">
        <title>Genomic Encyclopedia of Archaeal and Bacterial Type Strains, Phase II (KMG-II): from individual species to whole genera.</title>
        <authorList>
            <person name="Goeker M."/>
        </authorList>
    </citation>
    <scope>NUCLEOTIDE SEQUENCE [LARGE SCALE GENOMIC DNA]</scope>
    <source>
        <strain evidence="4 5">DSM 44255</strain>
    </source>
</reference>
<comment type="caution">
    <text evidence="4">The sequence shown here is derived from an EMBL/GenBank/DDBJ whole genome shotgun (WGS) entry which is preliminary data.</text>
</comment>
<proteinExistence type="predicted"/>
<evidence type="ECO:0000313" key="5">
    <source>
        <dbReference type="Proteomes" id="UP001205185"/>
    </source>
</evidence>
<dbReference type="PANTHER" id="PTHR34069">
    <property type="entry name" value="3-OXOACYL-[ACYL-CARRIER-PROTEIN] SYNTHASE 3"/>
    <property type="match status" value="1"/>
</dbReference>
<organism evidence="4 5">
    <name type="scientific">Actinokineospora diospyrosa</name>
    <dbReference type="NCBI Taxonomy" id="103728"/>
    <lineage>
        <taxon>Bacteria</taxon>
        <taxon>Bacillati</taxon>
        <taxon>Actinomycetota</taxon>
        <taxon>Actinomycetes</taxon>
        <taxon>Pseudonocardiales</taxon>
        <taxon>Pseudonocardiaceae</taxon>
        <taxon>Actinokineospora</taxon>
    </lineage>
</organism>
<gene>
    <name evidence="4" type="ORF">LV75_005135</name>
</gene>
<accession>A0ABT1IIZ2</accession>
<sequence>MRIAGRVGVTAAVAHYPDTVEKAVDMVAAGRITEEDAAATGVEQLPVAEVPAPRLAVAAARTALARAGWDPTRIGLALHAWIYHQGHDFWSPAHYVAHESGATEALPMGVQQMCNGGAMAVEVAAARLLSDPATARALVTTGDRFAAPGFDRWKGDYGLWYGDAGTALLLHRADPVQRPGPLDLLSVTSLAAPALELMHRGADEFTPAPRAEVDVRRTKRDFLRSAGKEAFVDTVRAKVATVLRRGLDEAGVAADDPRVTTVLLPRLGATAARDIYGPVVGSVLGAPLVDPGTRTGHLGAGDVPASLADLLDSDRLAPGAIAVLLGAGGGFTWSCLVVRRTGEPISTERTER</sequence>
<dbReference type="SUPFAM" id="SSF53901">
    <property type="entry name" value="Thiolase-like"/>
    <property type="match status" value="1"/>
</dbReference>
<evidence type="ECO:0000256" key="1">
    <source>
        <dbReference type="ARBA" id="ARBA00022679"/>
    </source>
</evidence>
<name>A0ABT1IIZ2_9PSEU</name>
<keyword evidence="1" id="KW-0808">Transferase</keyword>
<keyword evidence="2" id="KW-0012">Acyltransferase</keyword>
<dbReference type="PANTHER" id="PTHR34069:SF2">
    <property type="entry name" value="BETA-KETOACYL-[ACYL-CARRIER-PROTEIN] SYNTHASE III"/>
    <property type="match status" value="1"/>
</dbReference>
<dbReference type="Proteomes" id="UP001205185">
    <property type="component" value="Unassembled WGS sequence"/>
</dbReference>
<dbReference type="Pfam" id="PF08541">
    <property type="entry name" value="ACP_syn_III_C"/>
    <property type="match status" value="1"/>
</dbReference>
<dbReference type="RefSeq" id="WP_253889533.1">
    <property type="nucleotide sequence ID" value="NZ_BAAAVB010000008.1"/>
</dbReference>
<dbReference type="InterPro" id="IPR013747">
    <property type="entry name" value="ACP_syn_III_C"/>
</dbReference>